<keyword evidence="2" id="KW-0472">Membrane</keyword>
<dbReference type="SUPFAM" id="SSF49503">
    <property type="entry name" value="Cupredoxins"/>
    <property type="match status" value="1"/>
</dbReference>
<dbReference type="STRING" id="703135.A0A2A9NT53"/>
<gene>
    <name evidence="4" type="ORF">AMATHDRAFT_52972</name>
</gene>
<evidence type="ECO:0000256" key="3">
    <source>
        <dbReference type="SAM" id="SignalP"/>
    </source>
</evidence>
<dbReference type="AlphaFoldDB" id="A0A2A9NT53"/>
<keyword evidence="5" id="KW-1185">Reference proteome</keyword>
<dbReference type="InterPro" id="IPR052953">
    <property type="entry name" value="Ser-rich/MCO-related"/>
</dbReference>
<dbReference type="PANTHER" id="PTHR34883">
    <property type="entry name" value="SERINE-RICH PROTEIN, PUTATIVE-RELATED-RELATED"/>
    <property type="match status" value="1"/>
</dbReference>
<dbReference type="Proteomes" id="UP000242287">
    <property type="component" value="Unassembled WGS sequence"/>
</dbReference>
<dbReference type="OrthoDB" id="1921208at2759"/>
<keyword evidence="2" id="KW-0812">Transmembrane</keyword>
<feature type="region of interest" description="Disordered" evidence="1">
    <location>
        <begin position="137"/>
        <end position="161"/>
    </location>
</feature>
<sequence length="187" mass="19144">MRFAPILAALATITAVLAKEIPVTVGADNQLWFDPTNVTAEVGDELVFSFVSKNHTVTQSTFANPCTKVNDTGIDSSFRPFSANAAPPTFNVTVNGTDPLWFFCAQTSPVNHCAKGMVFAVNAPADKSFTDFQAKANSTGSGNGTSTGNSTASGTAPTTKPSSAAIAVGMNTASVLAAFGLVAGLAM</sequence>
<evidence type="ECO:0000256" key="1">
    <source>
        <dbReference type="SAM" id="MobiDB-lite"/>
    </source>
</evidence>
<keyword evidence="2" id="KW-1133">Transmembrane helix</keyword>
<accession>A0A2A9NT53</accession>
<dbReference type="PANTHER" id="PTHR34883:SF4">
    <property type="entry name" value="CUPREDOXIN"/>
    <property type="match status" value="1"/>
</dbReference>
<reference evidence="4 5" key="1">
    <citation type="submission" date="2014-02" db="EMBL/GenBank/DDBJ databases">
        <title>Transposable element dynamics among asymbiotic and ectomycorrhizal Amanita fungi.</title>
        <authorList>
            <consortium name="DOE Joint Genome Institute"/>
            <person name="Hess J."/>
            <person name="Skrede I."/>
            <person name="Wolfe B."/>
            <person name="LaButti K."/>
            <person name="Ohm R.A."/>
            <person name="Grigoriev I.V."/>
            <person name="Pringle A."/>
        </authorList>
    </citation>
    <scope>NUCLEOTIDE SEQUENCE [LARGE SCALE GENOMIC DNA]</scope>
    <source>
        <strain evidence="4 5">SKay4041</strain>
    </source>
</reference>
<protein>
    <submittedName>
        <fullName evidence="4">Uncharacterized protein</fullName>
    </submittedName>
</protein>
<keyword evidence="3" id="KW-0732">Signal</keyword>
<proteinExistence type="predicted"/>
<dbReference type="InterPro" id="IPR008972">
    <property type="entry name" value="Cupredoxin"/>
</dbReference>
<evidence type="ECO:0000313" key="4">
    <source>
        <dbReference type="EMBL" id="PFH54165.1"/>
    </source>
</evidence>
<evidence type="ECO:0000313" key="5">
    <source>
        <dbReference type="Proteomes" id="UP000242287"/>
    </source>
</evidence>
<evidence type="ECO:0000256" key="2">
    <source>
        <dbReference type="SAM" id="Phobius"/>
    </source>
</evidence>
<dbReference type="Gene3D" id="2.60.40.420">
    <property type="entry name" value="Cupredoxins - blue copper proteins"/>
    <property type="match status" value="1"/>
</dbReference>
<feature type="chain" id="PRO_5011998737" evidence="3">
    <location>
        <begin position="19"/>
        <end position="187"/>
    </location>
</feature>
<name>A0A2A9NT53_9AGAR</name>
<dbReference type="EMBL" id="KZ301970">
    <property type="protein sequence ID" value="PFH54165.1"/>
    <property type="molecule type" value="Genomic_DNA"/>
</dbReference>
<feature type="signal peptide" evidence="3">
    <location>
        <begin position="1"/>
        <end position="18"/>
    </location>
</feature>
<feature type="transmembrane region" description="Helical" evidence="2">
    <location>
        <begin position="164"/>
        <end position="186"/>
    </location>
</feature>
<organism evidence="4 5">
    <name type="scientific">Amanita thiersii Skay4041</name>
    <dbReference type="NCBI Taxonomy" id="703135"/>
    <lineage>
        <taxon>Eukaryota</taxon>
        <taxon>Fungi</taxon>
        <taxon>Dikarya</taxon>
        <taxon>Basidiomycota</taxon>
        <taxon>Agaricomycotina</taxon>
        <taxon>Agaricomycetes</taxon>
        <taxon>Agaricomycetidae</taxon>
        <taxon>Agaricales</taxon>
        <taxon>Pluteineae</taxon>
        <taxon>Amanitaceae</taxon>
        <taxon>Amanita</taxon>
    </lineage>
</organism>
<feature type="compositionally biased region" description="Low complexity" evidence="1">
    <location>
        <begin position="137"/>
        <end position="156"/>
    </location>
</feature>